<dbReference type="Pfam" id="PF02457">
    <property type="entry name" value="DAC"/>
    <property type="match status" value="1"/>
</dbReference>
<feature type="domain" description="DAC" evidence="6">
    <location>
        <begin position="3"/>
        <end position="143"/>
    </location>
</feature>
<dbReference type="InterPro" id="IPR003390">
    <property type="entry name" value="DNA_integrity_scan_DisA_N"/>
</dbReference>
<accession>A0A133NFG9</accession>
<evidence type="ECO:0000313" key="7">
    <source>
        <dbReference type="EMBL" id="KXA15013.1"/>
    </source>
</evidence>
<evidence type="ECO:0000256" key="2">
    <source>
        <dbReference type="ARBA" id="ARBA00022679"/>
    </source>
</evidence>
<dbReference type="InterPro" id="IPR038331">
    <property type="entry name" value="DisA_sf"/>
</dbReference>
<dbReference type="RefSeq" id="WP_008801556.1">
    <property type="nucleotide sequence ID" value="NZ_KQ956530.1"/>
</dbReference>
<comment type="caution">
    <text evidence="7">The sequence shown here is derived from an EMBL/GenBank/DDBJ whole genome shotgun (WGS) entry which is preliminary data.</text>
</comment>
<dbReference type="AlphaFoldDB" id="A0A133NFG9"/>
<dbReference type="Pfam" id="PF10635">
    <property type="entry name" value="DisA-linker"/>
    <property type="match status" value="1"/>
</dbReference>
<evidence type="ECO:0000256" key="3">
    <source>
        <dbReference type="ARBA" id="ARBA00022695"/>
    </source>
</evidence>
<comment type="catalytic activity">
    <reaction evidence="1">
        <text>2 ATP = 3',3'-c-di-AMP + 2 diphosphate</text>
        <dbReference type="Rhea" id="RHEA:35655"/>
        <dbReference type="ChEBI" id="CHEBI:30616"/>
        <dbReference type="ChEBI" id="CHEBI:33019"/>
        <dbReference type="ChEBI" id="CHEBI:71500"/>
        <dbReference type="EC" id="2.7.7.85"/>
    </reaction>
</comment>
<reference evidence="8" key="1">
    <citation type="submission" date="2016-01" db="EMBL/GenBank/DDBJ databases">
        <authorList>
            <person name="Mitreva M."/>
            <person name="Pepin K.H."/>
            <person name="Mihindukulasuriya K.A."/>
            <person name="Fulton R."/>
            <person name="Fronick C."/>
            <person name="O'Laughlin M."/>
            <person name="Miner T."/>
            <person name="Herter B."/>
            <person name="Rosa B.A."/>
            <person name="Cordes M."/>
            <person name="Tomlinson C."/>
            <person name="Wollam A."/>
            <person name="Palsikar V.B."/>
            <person name="Mardis E.R."/>
            <person name="Wilson R.K."/>
        </authorList>
    </citation>
    <scope>NUCLEOTIDE SEQUENCE [LARGE SCALE GENOMIC DNA]</scope>
    <source>
        <strain evidence="8">CMW8396</strain>
    </source>
</reference>
<protein>
    <recommendedName>
        <fullName evidence="6">DAC domain-containing protein</fullName>
    </recommendedName>
</protein>
<dbReference type="PANTHER" id="PTHR34185">
    <property type="entry name" value="DIADENYLATE CYCLASE"/>
    <property type="match status" value="1"/>
</dbReference>
<dbReference type="Gene3D" id="1.10.150.20">
    <property type="entry name" value="5' to 3' exonuclease, C-terminal subdomain"/>
    <property type="match status" value="1"/>
</dbReference>
<dbReference type="PROSITE" id="PS51794">
    <property type="entry name" value="DAC"/>
    <property type="match status" value="1"/>
</dbReference>
<dbReference type="SUPFAM" id="SSF143597">
    <property type="entry name" value="YojJ-like"/>
    <property type="match status" value="1"/>
</dbReference>
<dbReference type="Gene3D" id="1.20.1260.110">
    <property type="entry name" value="DNA integrity scanning linker region"/>
    <property type="match status" value="1"/>
</dbReference>
<dbReference type="Proteomes" id="UP000070617">
    <property type="component" value="Unassembled WGS sequence"/>
</dbReference>
<keyword evidence="5" id="KW-0067">ATP-binding</keyword>
<organism evidence="7 8">
    <name type="scientific">Fusobacterium equinum</name>
    <dbReference type="NCBI Taxonomy" id="134605"/>
    <lineage>
        <taxon>Bacteria</taxon>
        <taxon>Fusobacteriati</taxon>
        <taxon>Fusobacteriota</taxon>
        <taxon>Fusobacteriia</taxon>
        <taxon>Fusobacteriales</taxon>
        <taxon>Fusobacteriaceae</taxon>
        <taxon>Fusobacterium</taxon>
    </lineage>
</organism>
<proteinExistence type="predicted"/>
<evidence type="ECO:0000256" key="5">
    <source>
        <dbReference type="ARBA" id="ARBA00022840"/>
    </source>
</evidence>
<dbReference type="GO" id="GO:0004016">
    <property type="term" value="F:adenylate cyclase activity"/>
    <property type="evidence" value="ECO:0007669"/>
    <property type="project" value="TreeGrafter"/>
</dbReference>
<sequence length="349" mass="40013">MIQYDLVEIFEKIAPGTPLREGIVNILDGRLGALLILGYDEEVEKVLDGGFFINCDYTPERLFELAKMDGAIILDEKCEKILYANVHIQADAKYPTSESGTRHRTAHRASQQLKKLVVAVSERKSVVTVYQGIGKYRLQNLSVLMEEATQALKILERYRYVLDKALVNLTLLELDDLVTVFDVITMAQRFEMIARIENELVGYVRELGKEAHLISSQLKELTQDIELEHLEFMKDYLKEESKIELVKKKIHQLTDQELLEAEVLADVFGYGKTYSVLDNKVSSRGYRILGKISKLTKKDIEKMVSTYGNIAEIQEAEDDDLLEIKLSKFKIRAMRTGIQRLKFTVELTR</sequence>
<dbReference type="EMBL" id="LRPX01000035">
    <property type="protein sequence ID" value="KXA15013.1"/>
    <property type="molecule type" value="Genomic_DNA"/>
</dbReference>
<dbReference type="PATRIC" id="fig|134605.3.peg.841"/>
<evidence type="ECO:0000256" key="4">
    <source>
        <dbReference type="ARBA" id="ARBA00022741"/>
    </source>
</evidence>
<keyword evidence="4" id="KW-0547">Nucleotide-binding</keyword>
<keyword evidence="2" id="KW-0808">Transferase</keyword>
<evidence type="ECO:0000256" key="1">
    <source>
        <dbReference type="ARBA" id="ARBA00000877"/>
    </source>
</evidence>
<evidence type="ECO:0000313" key="8">
    <source>
        <dbReference type="Proteomes" id="UP000070617"/>
    </source>
</evidence>
<keyword evidence="3" id="KW-0548">Nucleotidyltransferase</keyword>
<dbReference type="InterPro" id="IPR036888">
    <property type="entry name" value="DNA_integrity_DisA_N_sf"/>
</dbReference>
<evidence type="ECO:0000259" key="6">
    <source>
        <dbReference type="PROSITE" id="PS51794"/>
    </source>
</evidence>
<gene>
    <name evidence="7" type="ORF">HMPREF3206_00844</name>
</gene>
<dbReference type="PANTHER" id="PTHR34185:SF3">
    <property type="entry name" value="DNA INTEGRITY SCANNING PROTEIN DISA"/>
    <property type="match status" value="1"/>
</dbReference>
<dbReference type="InterPro" id="IPR018906">
    <property type="entry name" value="DNA_integrity_scan_DisA_link"/>
</dbReference>
<dbReference type="Gene3D" id="3.40.1700.10">
    <property type="entry name" value="DNA integrity scanning protein, DisA, N-terminal domain"/>
    <property type="match status" value="1"/>
</dbReference>
<dbReference type="GO" id="GO:0106408">
    <property type="term" value="F:diadenylate cyclase activity"/>
    <property type="evidence" value="ECO:0007669"/>
    <property type="project" value="UniProtKB-EC"/>
</dbReference>
<dbReference type="GO" id="GO:0005524">
    <property type="term" value="F:ATP binding"/>
    <property type="evidence" value="ECO:0007669"/>
    <property type="project" value="UniProtKB-KW"/>
</dbReference>
<dbReference type="InterPro" id="IPR050338">
    <property type="entry name" value="DisA"/>
</dbReference>
<dbReference type="STRING" id="134605.HMPREF3206_00844"/>
<name>A0A133NFG9_9FUSO</name>
<dbReference type="NCBIfam" id="NF010009">
    <property type="entry name" value="PRK13482.1"/>
    <property type="match status" value="1"/>
</dbReference>
<keyword evidence="8" id="KW-1185">Reference proteome</keyword>